<dbReference type="RefSeq" id="WP_013513178.1">
    <property type="nucleotide sequence ID" value="NC_014844.1"/>
</dbReference>
<dbReference type="eggNOG" id="ENOG503185J">
    <property type="taxonomic scope" value="Bacteria"/>
</dbReference>
<dbReference type="PROSITE" id="PS51257">
    <property type="entry name" value="PROKAR_LIPOPROTEIN"/>
    <property type="match status" value="1"/>
</dbReference>
<feature type="chain" id="PRO_5003214080" description="Lipoprotein" evidence="2">
    <location>
        <begin position="28"/>
        <end position="278"/>
    </location>
</feature>
<dbReference type="AlphaFoldDB" id="E6VVN9"/>
<dbReference type="KEGG" id="das:Daes_0214"/>
<reference evidence="3 4" key="2">
    <citation type="journal article" date="2014" name="Genome Announc.">
        <title>Complete Genome Sequence of the Subsurface, Mesophilic Sulfate-Reducing Bacterium Desulfovibrio aespoeensis Aspo-2.</title>
        <authorList>
            <person name="Pedersen K."/>
            <person name="Bengtsson A."/>
            <person name="Edlund J."/>
            <person name="Rabe L."/>
            <person name="Hazen T."/>
            <person name="Chakraborty R."/>
            <person name="Goodwin L."/>
            <person name="Shapiro N."/>
        </authorList>
    </citation>
    <scope>NUCLEOTIDE SEQUENCE [LARGE SCALE GENOMIC DNA]</scope>
    <source>
        <strain evidence="4">ATCC 700646 / DSM 10631 / Aspo-2</strain>
    </source>
</reference>
<evidence type="ECO:0000313" key="4">
    <source>
        <dbReference type="Proteomes" id="UP000002191"/>
    </source>
</evidence>
<feature type="compositionally biased region" description="Basic and acidic residues" evidence="1">
    <location>
        <begin position="152"/>
        <end position="166"/>
    </location>
</feature>
<evidence type="ECO:0000256" key="2">
    <source>
        <dbReference type="SAM" id="SignalP"/>
    </source>
</evidence>
<dbReference type="HOGENOM" id="CLU_1173914_0_0_7"/>
<reference evidence="4" key="1">
    <citation type="submission" date="2010-12" db="EMBL/GenBank/DDBJ databases">
        <title>Complete sequence of Desulfovibrio aespoeensis Aspo-2.</title>
        <authorList>
            <consortium name="US DOE Joint Genome Institute"/>
            <person name="Lucas S."/>
            <person name="Copeland A."/>
            <person name="Lapidus A."/>
            <person name="Cheng J.-F."/>
            <person name="Goodwin L."/>
            <person name="Pitluck S."/>
            <person name="Chertkov O."/>
            <person name="Misra M."/>
            <person name="Detter J.C."/>
            <person name="Han C."/>
            <person name="Tapia R."/>
            <person name="Land M."/>
            <person name="Hauser L."/>
            <person name="Kyrpides N."/>
            <person name="Ivanova N."/>
            <person name="Ovchinnikova G."/>
            <person name="Pedersen K."/>
            <person name="Jagevall S."/>
            <person name="Hazen T."/>
            <person name="Woyke T."/>
        </authorList>
    </citation>
    <scope>NUCLEOTIDE SEQUENCE [LARGE SCALE GENOMIC DNA]</scope>
    <source>
        <strain evidence="4">ATCC 700646 / DSM 10631 / Aspo-2</strain>
    </source>
</reference>
<sequence precursor="true">MTHALCRFVLRAAPLALLCAALPGALSGCLAVNAMFGVLGLVAPGPIQYAGTAYTVGEYTYQYAVNDKTPDEVLGDKFAWLMGDDAAEPGQPDTEIMLAQAGPPDSTDAPAVQAALTPPVSRTTAMPLPDAAVVLAANAPSPDPMVMPLARPADRPADRRADRPARPEATTRSVPAMPPAMVAAVRPGHVPDPLAARLDRMESALAQAEQMSLREPDQGVRYAASAWEAGPAANGRDGQERGAGVSGAWAIRHPVMQPLPGTFGPLPMAAGDAIQPAA</sequence>
<name>E6VVN9_PSEA9</name>
<dbReference type="Proteomes" id="UP000002191">
    <property type="component" value="Chromosome"/>
</dbReference>
<evidence type="ECO:0000313" key="3">
    <source>
        <dbReference type="EMBL" id="ADU61241.1"/>
    </source>
</evidence>
<feature type="signal peptide" evidence="2">
    <location>
        <begin position="1"/>
        <end position="27"/>
    </location>
</feature>
<organism evidence="3 4">
    <name type="scientific">Pseudodesulfovibrio aespoeensis (strain ATCC 700646 / DSM 10631 / Aspo-2)</name>
    <name type="common">Desulfovibrio aespoeensis</name>
    <dbReference type="NCBI Taxonomy" id="643562"/>
    <lineage>
        <taxon>Bacteria</taxon>
        <taxon>Pseudomonadati</taxon>
        <taxon>Thermodesulfobacteriota</taxon>
        <taxon>Desulfovibrionia</taxon>
        <taxon>Desulfovibrionales</taxon>
        <taxon>Desulfovibrionaceae</taxon>
    </lineage>
</organism>
<proteinExistence type="predicted"/>
<protein>
    <recommendedName>
        <fullName evidence="5">Lipoprotein</fullName>
    </recommendedName>
</protein>
<dbReference type="EMBL" id="CP002431">
    <property type="protein sequence ID" value="ADU61241.1"/>
    <property type="molecule type" value="Genomic_DNA"/>
</dbReference>
<keyword evidence="4" id="KW-1185">Reference proteome</keyword>
<evidence type="ECO:0000256" key="1">
    <source>
        <dbReference type="SAM" id="MobiDB-lite"/>
    </source>
</evidence>
<accession>E6VVN9</accession>
<evidence type="ECO:0008006" key="5">
    <source>
        <dbReference type="Google" id="ProtNLM"/>
    </source>
</evidence>
<keyword evidence="2" id="KW-0732">Signal</keyword>
<gene>
    <name evidence="3" type="ordered locus">Daes_0214</name>
</gene>
<dbReference type="OrthoDB" id="5465204at2"/>
<feature type="region of interest" description="Disordered" evidence="1">
    <location>
        <begin position="150"/>
        <end position="172"/>
    </location>
</feature>